<evidence type="ECO:0000256" key="2">
    <source>
        <dbReference type="ARBA" id="ARBA00023015"/>
    </source>
</evidence>
<dbReference type="InterPro" id="IPR036638">
    <property type="entry name" value="HLH_DNA-bd_sf"/>
</dbReference>
<evidence type="ECO:0000313" key="8">
    <source>
        <dbReference type="EMBL" id="KAK7346110.1"/>
    </source>
</evidence>
<dbReference type="Proteomes" id="UP001374584">
    <property type="component" value="Unassembled WGS sequence"/>
</dbReference>
<feature type="region of interest" description="Disordered" evidence="6">
    <location>
        <begin position="191"/>
        <end position="214"/>
    </location>
</feature>
<dbReference type="GO" id="GO:0045893">
    <property type="term" value="P:positive regulation of DNA-templated transcription"/>
    <property type="evidence" value="ECO:0007669"/>
    <property type="project" value="TreeGrafter"/>
</dbReference>
<dbReference type="PANTHER" id="PTHR46684:SF16">
    <property type="entry name" value="TRANSCRIPTION FACTOR BHLH67-LIKE ISOFORM X2"/>
    <property type="match status" value="1"/>
</dbReference>
<comment type="caution">
    <text evidence="8">The sequence shown here is derived from an EMBL/GenBank/DDBJ whole genome shotgun (WGS) entry which is preliminary data.</text>
</comment>
<dbReference type="GO" id="GO:0005634">
    <property type="term" value="C:nucleus"/>
    <property type="evidence" value="ECO:0007669"/>
    <property type="project" value="UniProtKB-SubCell"/>
</dbReference>
<protein>
    <recommendedName>
        <fullName evidence="7">BHLH domain-containing protein</fullName>
    </recommendedName>
</protein>
<organism evidence="8 9">
    <name type="scientific">Phaseolus coccineus</name>
    <name type="common">Scarlet runner bean</name>
    <name type="synonym">Phaseolus multiflorus</name>
    <dbReference type="NCBI Taxonomy" id="3886"/>
    <lineage>
        <taxon>Eukaryota</taxon>
        <taxon>Viridiplantae</taxon>
        <taxon>Streptophyta</taxon>
        <taxon>Embryophyta</taxon>
        <taxon>Tracheophyta</taxon>
        <taxon>Spermatophyta</taxon>
        <taxon>Magnoliopsida</taxon>
        <taxon>eudicotyledons</taxon>
        <taxon>Gunneridae</taxon>
        <taxon>Pentapetalae</taxon>
        <taxon>rosids</taxon>
        <taxon>fabids</taxon>
        <taxon>Fabales</taxon>
        <taxon>Fabaceae</taxon>
        <taxon>Papilionoideae</taxon>
        <taxon>50 kb inversion clade</taxon>
        <taxon>NPAAA clade</taxon>
        <taxon>indigoferoid/millettioid clade</taxon>
        <taxon>Phaseoleae</taxon>
        <taxon>Phaseolus</taxon>
    </lineage>
</organism>
<evidence type="ECO:0000256" key="3">
    <source>
        <dbReference type="ARBA" id="ARBA00023125"/>
    </source>
</evidence>
<dbReference type="Pfam" id="PF00010">
    <property type="entry name" value="HLH"/>
    <property type="match status" value="1"/>
</dbReference>
<comment type="subcellular location">
    <subcellularLocation>
        <location evidence="1">Nucleus</location>
    </subcellularLocation>
</comment>
<keyword evidence="5" id="KW-0539">Nucleus</keyword>
<evidence type="ECO:0000256" key="6">
    <source>
        <dbReference type="SAM" id="MobiDB-lite"/>
    </source>
</evidence>
<keyword evidence="9" id="KW-1185">Reference proteome</keyword>
<feature type="domain" description="BHLH" evidence="7">
    <location>
        <begin position="216"/>
        <end position="267"/>
    </location>
</feature>
<dbReference type="AlphaFoldDB" id="A0AAN9M0W6"/>
<proteinExistence type="predicted"/>
<keyword evidence="4" id="KW-0804">Transcription</keyword>
<keyword evidence="3" id="KW-0238">DNA-binding</keyword>
<dbReference type="InterPro" id="IPR011598">
    <property type="entry name" value="bHLH_dom"/>
</dbReference>
<dbReference type="CDD" id="cd11448">
    <property type="entry name" value="bHLH_AtFAMA_like"/>
    <property type="match status" value="1"/>
</dbReference>
<keyword evidence="2" id="KW-0805">Transcription regulation</keyword>
<evidence type="ECO:0000256" key="5">
    <source>
        <dbReference type="ARBA" id="ARBA00023242"/>
    </source>
</evidence>
<reference evidence="8 9" key="1">
    <citation type="submission" date="2024-01" db="EMBL/GenBank/DDBJ databases">
        <title>The genomes of 5 underutilized Papilionoideae crops provide insights into root nodulation and disease resistanc.</title>
        <authorList>
            <person name="Jiang F."/>
        </authorList>
    </citation>
    <scope>NUCLEOTIDE SEQUENCE [LARGE SCALE GENOMIC DNA]</scope>
    <source>
        <strain evidence="8">JINMINGXINNONG_FW02</strain>
        <tissue evidence="8">Leaves</tissue>
    </source>
</reference>
<evidence type="ECO:0000256" key="1">
    <source>
        <dbReference type="ARBA" id="ARBA00004123"/>
    </source>
</evidence>
<dbReference type="GO" id="GO:0003700">
    <property type="term" value="F:DNA-binding transcription factor activity"/>
    <property type="evidence" value="ECO:0007669"/>
    <property type="project" value="InterPro"/>
</dbReference>
<dbReference type="InterPro" id="IPR044283">
    <property type="entry name" value="FAMA/SPEECHLESS/MUTE-like"/>
</dbReference>
<dbReference type="SMART" id="SM00353">
    <property type="entry name" value="HLH"/>
    <property type="match status" value="1"/>
</dbReference>
<feature type="compositionally biased region" description="Basic residues" evidence="6">
    <location>
        <begin position="197"/>
        <end position="208"/>
    </location>
</feature>
<gene>
    <name evidence="8" type="ORF">VNO80_20625</name>
</gene>
<dbReference type="PROSITE" id="PS50888">
    <property type="entry name" value="BHLH"/>
    <property type="match status" value="1"/>
</dbReference>
<dbReference type="SUPFAM" id="SSF47459">
    <property type="entry name" value="HLH, helix-loop-helix DNA-binding domain"/>
    <property type="match status" value="1"/>
</dbReference>
<dbReference type="Gene3D" id="4.10.280.10">
    <property type="entry name" value="Helix-loop-helix DNA-binding domain"/>
    <property type="match status" value="1"/>
</dbReference>
<sequence>MQQSLTTWTTLLARPLSFRVSSSAHMAKVLVSTKTCTSSIYEIGKETKAWMCEEPVSFYYTFLIPEKHKTFSALLTCCLAIFSIYGCHDYEKIMKTLVVIYFSQQVGKFRQVSVEERITMALETLPSNEFSNFMVYDTISATPFSSHDSSEASFLESFVNYQEHEPSLDNCSMRTRKRQASEPEGIDRKQNVVGVQGRKKRRRKPRVCKNKEEAETQRITHITVERNRRKQMNEHLAVLRSLMPESYVQRGDQASIVGGAIEFVKELEHLLQTLEARKLQLLQQEVAQTNENTAISKLMQPPFAQFFLYPQYTWSQTPNKYTSKTKAAIADIEVTLIETHANLRILTRKTPGQLTKLVSGFQNLHLTVLHLNVTTIDPLVFYSISAKVEEGFQLGSVDGIASAVHHLLARIEEEALLCC</sequence>
<evidence type="ECO:0000256" key="4">
    <source>
        <dbReference type="ARBA" id="ARBA00023163"/>
    </source>
</evidence>
<evidence type="ECO:0000259" key="7">
    <source>
        <dbReference type="PROSITE" id="PS50888"/>
    </source>
</evidence>
<name>A0AAN9M0W6_PHACN</name>
<accession>A0AAN9M0W6</accession>
<evidence type="ECO:0000313" key="9">
    <source>
        <dbReference type="Proteomes" id="UP001374584"/>
    </source>
</evidence>
<dbReference type="GO" id="GO:0046983">
    <property type="term" value="F:protein dimerization activity"/>
    <property type="evidence" value="ECO:0007669"/>
    <property type="project" value="InterPro"/>
</dbReference>
<dbReference type="PANTHER" id="PTHR46684">
    <property type="entry name" value="TRANSCRIPTION FACTOR FAMA"/>
    <property type="match status" value="1"/>
</dbReference>
<dbReference type="EMBL" id="JAYMYR010000008">
    <property type="protein sequence ID" value="KAK7346110.1"/>
    <property type="molecule type" value="Genomic_DNA"/>
</dbReference>
<dbReference type="GO" id="GO:0010052">
    <property type="term" value="P:guard cell differentiation"/>
    <property type="evidence" value="ECO:0007669"/>
    <property type="project" value="InterPro"/>
</dbReference>
<dbReference type="GO" id="GO:0003677">
    <property type="term" value="F:DNA binding"/>
    <property type="evidence" value="ECO:0007669"/>
    <property type="project" value="UniProtKB-KW"/>
</dbReference>